<accession>A0A7W7BPS8</accession>
<keyword evidence="2" id="KW-1185">Reference proteome</keyword>
<evidence type="ECO:0000313" key="2">
    <source>
        <dbReference type="Proteomes" id="UP000573729"/>
    </source>
</evidence>
<gene>
    <name evidence="1" type="ORF">BKA24_001296</name>
</gene>
<proteinExistence type="predicted"/>
<dbReference type="AlphaFoldDB" id="A0A7W7BPS8"/>
<name>A0A7W7BPS8_9MICO</name>
<protein>
    <submittedName>
        <fullName evidence="1">Uncharacterized protein</fullName>
    </submittedName>
</protein>
<dbReference type="EMBL" id="JACHMD010000001">
    <property type="protein sequence ID" value="MBB4666587.1"/>
    <property type="molecule type" value="Genomic_DNA"/>
</dbReference>
<comment type="caution">
    <text evidence="1">The sequence shown here is derived from an EMBL/GenBank/DDBJ whole genome shotgun (WGS) entry which is preliminary data.</text>
</comment>
<dbReference type="Proteomes" id="UP000573729">
    <property type="component" value="Unassembled WGS sequence"/>
</dbReference>
<evidence type="ECO:0000313" key="1">
    <source>
        <dbReference type="EMBL" id="MBB4666587.1"/>
    </source>
</evidence>
<dbReference type="RefSeq" id="WP_221417288.1">
    <property type="nucleotide sequence ID" value="NZ_JACHMD010000001.1"/>
</dbReference>
<reference evidence="1 2" key="1">
    <citation type="submission" date="2020-08" db="EMBL/GenBank/DDBJ databases">
        <title>Sequencing the genomes of 1000 actinobacteria strains.</title>
        <authorList>
            <person name="Klenk H.-P."/>
        </authorList>
    </citation>
    <scope>NUCLEOTIDE SEQUENCE [LARGE SCALE GENOMIC DNA]</scope>
    <source>
        <strain evidence="1 2">DSM 24947</strain>
    </source>
</reference>
<sequence length="168" mass="18181">MSHSTVLLGDVDTPLARGMSALDHASRASAPNSAPRAVLAFADLRTDDRHTGPERLRALGTLALATAARTTSVRHILFAVMLAPRHAGRFDRIASGLGARLHSNLEREKARDVEVTFLNVSGCTDVSALTERLLDRCDDPTGLHGVVVLDWDDIRDHSIAHAARSEYL</sequence>
<organism evidence="1 2">
    <name type="scientific">Microbacterium marinum</name>
    <dbReference type="NCBI Taxonomy" id="421115"/>
    <lineage>
        <taxon>Bacteria</taxon>
        <taxon>Bacillati</taxon>
        <taxon>Actinomycetota</taxon>
        <taxon>Actinomycetes</taxon>
        <taxon>Micrococcales</taxon>
        <taxon>Microbacteriaceae</taxon>
        <taxon>Microbacterium</taxon>
    </lineage>
</organism>